<dbReference type="EMBL" id="KV425626">
    <property type="protein sequence ID" value="KZT20076.1"/>
    <property type="molecule type" value="Genomic_DNA"/>
</dbReference>
<evidence type="ECO:0000313" key="2">
    <source>
        <dbReference type="Proteomes" id="UP000076761"/>
    </source>
</evidence>
<dbReference type="InParanoid" id="A0A165NT82"/>
<evidence type="ECO:0000313" key="1">
    <source>
        <dbReference type="EMBL" id="KZT20076.1"/>
    </source>
</evidence>
<reference evidence="1 2" key="1">
    <citation type="journal article" date="2016" name="Mol. Biol. Evol.">
        <title>Comparative Genomics of Early-Diverging Mushroom-Forming Fungi Provides Insights into the Origins of Lignocellulose Decay Capabilities.</title>
        <authorList>
            <person name="Nagy L.G."/>
            <person name="Riley R."/>
            <person name="Tritt A."/>
            <person name="Adam C."/>
            <person name="Daum C."/>
            <person name="Floudas D."/>
            <person name="Sun H."/>
            <person name="Yadav J.S."/>
            <person name="Pangilinan J."/>
            <person name="Larsson K.H."/>
            <person name="Matsuura K."/>
            <person name="Barry K."/>
            <person name="Labutti K."/>
            <person name="Kuo R."/>
            <person name="Ohm R.A."/>
            <person name="Bhattacharya S.S."/>
            <person name="Shirouzu T."/>
            <person name="Yoshinaga Y."/>
            <person name="Martin F.M."/>
            <person name="Grigoriev I.V."/>
            <person name="Hibbett D.S."/>
        </authorList>
    </citation>
    <scope>NUCLEOTIDE SEQUENCE [LARGE SCALE GENOMIC DNA]</scope>
    <source>
        <strain evidence="1 2">HHB14362 ss-1</strain>
    </source>
</reference>
<organism evidence="1 2">
    <name type="scientific">Neolentinus lepideus HHB14362 ss-1</name>
    <dbReference type="NCBI Taxonomy" id="1314782"/>
    <lineage>
        <taxon>Eukaryota</taxon>
        <taxon>Fungi</taxon>
        <taxon>Dikarya</taxon>
        <taxon>Basidiomycota</taxon>
        <taxon>Agaricomycotina</taxon>
        <taxon>Agaricomycetes</taxon>
        <taxon>Gloeophyllales</taxon>
        <taxon>Gloeophyllaceae</taxon>
        <taxon>Neolentinus</taxon>
    </lineage>
</organism>
<sequence>MPQFSMFVQWLWQWLTRNVKNAISFRWLWKSWKLLRRLGPRTDPGQGDTGGTLIASYNPQPSWSSTAPVVVCESRVPAMVPPIHIHSAPSNTNAEVTIYRPSSPRLLYPHRLSAASRSSPDLGPYSSNFSSASDSCSNLCVTPERPLVASRSCTTLRSDWGSVCSKPATSESEQSHTHGAHIAVPSRLSTGGETDANSGCSTLLDQDHRAIPAGECNIPFRKPRCIKPADVKRYHRNGRVRLRDYDGDPVKIAANTRLFPSSNGPAGWKPQTHVEGARYYLHSNKACAYAAVYAQE</sequence>
<protein>
    <submittedName>
        <fullName evidence="1">Uncharacterized protein</fullName>
    </submittedName>
</protein>
<accession>A0A165NT82</accession>
<name>A0A165NT82_9AGAM</name>
<gene>
    <name evidence="1" type="ORF">NEOLEDRAFT_891173</name>
</gene>
<dbReference type="Proteomes" id="UP000076761">
    <property type="component" value="Unassembled WGS sequence"/>
</dbReference>
<dbReference type="AlphaFoldDB" id="A0A165NT82"/>
<proteinExistence type="predicted"/>
<keyword evidence="2" id="KW-1185">Reference proteome</keyword>